<evidence type="ECO:0000313" key="3">
    <source>
        <dbReference type="Proteomes" id="UP000664417"/>
    </source>
</evidence>
<evidence type="ECO:0000313" key="2">
    <source>
        <dbReference type="EMBL" id="MBO1317427.1"/>
    </source>
</evidence>
<gene>
    <name evidence="2" type="ORF">J3U88_03075</name>
</gene>
<name>A0A8J7Q3J9_9BACT</name>
<protein>
    <submittedName>
        <fullName evidence="2">Uncharacterized protein</fullName>
    </submittedName>
</protein>
<comment type="caution">
    <text evidence="2">The sequence shown here is derived from an EMBL/GenBank/DDBJ whole genome shotgun (WGS) entry which is preliminary data.</text>
</comment>
<dbReference type="Proteomes" id="UP000664417">
    <property type="component" value="Unassembled WGS sequence"/>
</dbReference>
<accession>A0A8J7Q3J9</accession>
<keyword evidence="3" id="KW-1185">Reference proteome</keyword>
<reference evidence="2" key="1">
    <citation type="submission" date="2021-03" db="EMBL/GenBank/DDBJ databases">
        <authorList>
            <person name="Wang G."/>
        </authorList>
    </citation>
    <scope>NUCLEOTIDE SEQUENCE</scope>
    <source>
        <strain evidence="2">KCTC 12899</strain>
    </source>
</reference>
<dbReference type="EMBL" id="JAFREP010000002">
    <property type="protein sequence ID" value="MBO1317427.1"/>
    <property type="molecule type" value="Genomic_DNA"/>
</dbReference>
<proteinExistence type="predicted"/>
<feature type="region of interest" description="Disordered" evidence="1">
    <location>
        <begin position="56"/>
        <end position="84"/>
    </location>
</feature>
<organism evidence="2 3">
    <name type="scientific">Acanthopleuribacter pedis</name>
    <dbReference type="NCBI Taxonomy" id="442870"/>
    <lineage>
        <taxon>Bacteria</taxon>
        <taxon>Pseudomonadati</taxon>
        <taxon>Acidobacteriota</taxon>
        <taxon>Holophagae</taxon>
        <taxon>Acanthopleuribacterales</taxon>
        <taxon>Acanthopleuribacteraceae</taxon>
        <taxon>Acanthopleuribacter</taxon>
    </lineage>
</organism>
<sequence length="84" mass="9689">MSASSQELIEVLSRRFPFGLDAQHYLVALDLVRPSHPDRRLTRLLAQLSGKKRHQVLQDIYRGRSEHRERPATRSRRGSSGEPN</sequence>
<feature type="compositionally biased region" description="Basic and acidic residues" evidence="1">
    <location>
        <begin position="61"/>
        <end position="72"/>
    </location>
</feature>
<dbReference type="RefSeq" id="WP_207856663.1">
    <property type="nucleotide sequence ID" value="NZ_JAFREP010000002.1"/>
</dbReference>
<dbReference type="AlphaFoldDB" id="A0A8J7Q3J9"/>
<evidence type="ECO:0000256" key="1">
    <source>
        <dbReference type="SAM" id="MobiDB-lite"/>
    </source>
</evidence>